<dbReference type="SUPFAM" id="SSF49313">
    <property type="entry name" value="Cadherin-like"/>
    <property type="match status" value="1"/>
</dbReference>
<dbReference type="InterPro" id="IPR015919">
    <property type="entry name" value="Cadherin-like_sf"/>
</dbReference>
<dbReference type="EMBL" id="LCCD01000007">
    <property type="protein sequence ID" value="KKS25230.1"/>
    <property type="molecule type" value="Genomic_DNA"/>
</dbReference>
<gene>
    <name evidence="2" type="ORF">UU83_C0007G0009</name>
</gene>
<dbReference type="Proteomes" id="UP000033856">
    <property type="component" value="Unassembled WGS sequence"/>
</dbReference>
<dbReference type="Pfam" id="PF18895">
    <property type="entry name" value="T4SS_pilin"/>
    <property type="match status" value="1"/>
</dbReference>
<keyword evidence="1" id="KW-0812">Transmembrane</keyword>
<reference evidence="2 3" key="1">
    <citation type="journal article" date="2015" name="Nature">
        <title>rRNA introns, odd ribosomes, and small enigmatic genomes across a large radiation of phyla.</title>
        <authorList>
            <person name="Brown C.T."/>
            <person name="Hug L.A."/>
            <person name="Thomas B.C."/>
            <person name="Sharon I."/>
            <person name="Castelle C.J."/>
            <person name="Singh A."/>
            <person name="Wilkins M.J."/>
            <person name="Williams K.H."/>
            <person name="Banfield J.F."/>
        </authorList>
    </citation>
    <scope>NUCLEOTIDE SEQUENCE [LARGE SCALE GENOMIC DNA]</scope>
</reference>
<dbReference type="GO" id="GO:0005509">
    <property type="term" value="F:calcium ion binding"/>
    <property type="evidence" value="ECO:0007669"/>
    <property type="project" value="InterPro"/>
</dbReference>
<proteinExistence type="predicted"/>
<name>A0A0G0XJY5_9BACT</name>
<evidence type="ECO:0000256" key="1">
    <source>
        <dbReference type="SAM" id="Phobius"/>
    </source>
</evidence>
<dbReference type="GO" id="GO:0016020">
    <property type="term" value="C:membrane"/>
    <property type="evidence" value="ECO:0007669"/>
    <property type="project" value="InterPro"/>
</dbReference>
<feature type="transmembrane region" description="Helical" evidence="1">
    <location>
        <begin position="369"/>
        <end position="392"/>
    </location>
</feature>
<sequence>MLYRKIFLFLIFVFIAGIFLISANHTQADTCCILKGPNTLSRYVGPTKEAMQDFLNANPDIGNQPGGNEQAMDKFLYGVAEILNSRGYGAGRVSNCGESATRPSNDSLIVNKGEDYGDRFDVLSNFETNLLKNAKAGFWGWELMNNCLGSYCGGPYTAESDEIACGTGGGEPPPPTGHYSCVSEIGGGAQYCSNDATGKYTTSDCDGICGPAAPTTRYTCVKQACFIDPNGIFSSCAEALRWCTNPTTEAKPPVITKIEPTTAPVVAQIEVTGSDLGGKINLLFPDGTTSSSFDGYLYDDSKTLVYFDVPDLPVGIYKVRGFGWGDYADEMAVNQPELTIKEGGDDFTGTVPIGVPTGYQSLGELITFIFAWSLRLLGITVFVMIFYAGVLWMTAAGNTGQVGEAKKRMTNAVLGAILLLSAYLILYTVNPDLVGGTWTLPGIGTTPTNQQSALTVSPTVINIKRDVYFSQNLSVLGGKAPYDWTSTDGSGLPGGFSFDSDIGRVYGSTQENPGTFTFTATVKDASSPQLSATQQIQVIVGN</sequence>
<accession>A0A0G0XJY5</accession>
<dbReference type="InterPro" id="IPR013783">
    <property type="entry name" value="Ig-like_fold"/>
</dbReference>
<comment type="caution">
    <text evidence="2">The sequence shown here is derived from an EMBL/GenBank/DDBJ whole genome shotgun (WGS) entry which is preliminary data.</text>
</comment>
<evidence type="ECO:0000313" key="3">
    <source>
        <dbReference type="Proteomes" id="UP000033856"/>
    </source>
</evidence>
<keyword evidence="1" id="KW-1133">Transmembrane helix</keyword>
<evidence type="ECO:0000313" key="2">
    <source>
        <dbReference type="EMBL" id="KKS25230.1"/>
    </source>
</evidence>
<dbReference type="InterPro" id="IPR043993">
    <property type="entry name" value="T4SS_pilin"/>
</dbReference>
<keyword evidence="1" id="KW-0472">Membrane</keyword>
<dbReference type="Gene3D" id="2.60.40.10">
    <property type="entry name" value="Immunoglobulins"/>
    <property type="match status" value="1"/>
</dbReference>
<organism evidence="2 3">
    <name type="scientific">Candidatus Jorgensenbacteria bacterium GW2011_GWF2_41_8</name>
    <dbReference type="NCBI Taxonomy" id="1618667"/>
    <lineage>
        <taxon>Bacteria</taxon>
        <taxon>Candidatus Joergenseniibacteriota</taxon>
    </lineage>
</organism>
<protein>
    <submittedName>
        <fullName evidence="2">Uncharacterized protein</fullName>
    </submittedName>
</protein>
<dbReference type="Pfam" id="PF05345">
    <property type="entry name" value="He_PIG"/>
    <property type="match status" value="1"/>
</dbReference>
<dbReference type="PATRIC" id="fig|1618667.3.peg.163"/>
<feature type="transmembrane region" description="Helical" evidence="1">
    <location>
        <begin position="412"/>
        <end position="429"/>
    </location>
</feature>
<dbReference type="AlphaFoldDB" id="A0A0G0XJY5"/>